<proteinExistence type="inferred from homology"/>
<evidence type="ECO:0000256" key="3">
    <source>
        <dbReference type="ARBA" id="ARBA00068507"/>
    </source>
</evidence>
<name>A0A6N2AZ76_SOLCI</name>
<evidence type="ECO:0000256" key="2">
    <source>
        <dbReference type="ARBA" id="ARBA00023054"/>
    </source>
</evidence>
<evidence type="ECO:0000313" key="5">
    <source>
        <dbReference type="EMBL" id="TMW87865.1"/>
    </source>
</evidence>
<dbReference type="FunFam" id="1.10.10.1890:FF:000002">
    <property type="entry name" value="Spindle and kinetochore-associated protein 1"/>
    <property type="match status" value="1"/>
</dbReference>
<dbReference type="GO" id="GO:0005876">
    <property type="term" value="C:spindle microtubule"/>
    <property type="evidence" value="ECO:0007669"/>
    <property type="project" value="TreeGrafter"/>
</dbReference>
<dbReference type="AlphaFoldDB" id="A0A6N2AZ76"/>
<dbReference type="InterPro" id="IPR042031">
    <property type="entry name" value="SKA1_MBD_sf"/>
</dbReference>
<dbReference type="PANTHER" id="PTHR28573">
    <property type="entry name" value="SPINDLE AND KINETOCHORE-ASSOCIATED PROTEIN 1"/>
    <property type="match status" value="1"/>
</dbReference>
<dbReference type="GO" id="GO:0000940">
    <property type="term" value="C:outer kinetochore"/>
    <property type="evidence" value="ECO:0007669"/>
    <property type="project" value="TreeGrafter"/>
</dbReference>
<comment type="caution">
    <text evidence="5">The sequence shown here is derived from an EMBL/GenBank/DDBJ whole genome shotgun (WGS) entry which is preliminary data.</text>
</comment>
<dbReference type="InterPro" id="IPR009829">
    <property type="entry name" value="SKA1"/>
</dbReference>
<dbReference type="GO" id="GO:0008017">
    <property type="term" value="F:microtubule binding"/>
    <property type="evidence" value="ECO:0007669"/>
    <property type="project" value="InterPro"/>
</dbReference>
<dbReference type="GO" id="GO:0000278">
    <property type="term" value="P:mitotic cell cycle"/>
    <property type="evidence" value="ECO:0007669"/>
    <property type="project" value="TreeGrafter"/>
</dbReference>
<dbReference type="Pfam" id="PF07160">
    <property type="entry name" value="SKA1"/>
    <property type="match status" value="1"/>
</dbReference>
<dbReference type="PANTHER" id="PTHR28573:SF1">
    <property type="entry name" value="SPINDLE AND KINETOCHORE-ASSOCIATED PROTEIN 1"/>
    <property type="match status" value="1"/>
</dbReference>
<organism evidence="5">
    <name type="scientific">Solanum chilense</name>
    <name type="common">Tomato</name>
    <name type="synonym">Lycopersicon chilense</name>
    <dbReference type="NCBI Taxonomy" id="4083"/>
    <lineage>
        <taxon>Eukaryota</taxon>
        <taxon>Viridiplantae</taxon>
        <taxon>Streptophyta</taxon>
        <taxon>Embryophyta</taxon>
        <taxon>Tracheophyta</taxon>
        <taxon>Spermatophyta</taxon>
        <taxon>Magnoliopsida</taxon>
        <taxon>eudicotyledons</taxon>
        <taxon>Gunneridae</taxon>
        <taxon>Pentapetalae</taxon>
        <taxon>asterids</taxon>
        <taxon>lamiids</taxon>
        <taxon>Solanales</taxon>
        <taxon>Solanaceae</taxon>
        <taxon>Solanoideae</taxon>
        <taxon>Solaneae</taxon>
        <taxon>Solanum</taxon>
        <taxon>Solanum subgen. Lycopersicon</taxon>
    </lineage>
</organism>
<accession>A0A6N2AZ76</accession>
<comment type="similarity">
    <text evidence="1">Belongs to the SKA1 family.</text>
</comment>
<dbReference type="GO" id="GO:0007059">
    <property type="term" value="P:chromosome segregation"/>
    <property type="evidence" value="ECO:0007669"/>
    <property type="project" value="InterPro"/>
</dbReference>
<gene>
    <name evidence="5" type="ORF">EJD97_019380</name>
</gene>
<dbReference type="GO" id="GO:0072686">
    <property type="term" value="C:mitotic spindle"/>
    <property type="evidence" value="ECO:0007669"/>
    <property type="project" value="TreeGrafter"/>
</dbReference>
<dbReference type="GO" id="GO:0051301">
    <property type="term" value="P:cell division"/>
    <property type="evidence" value="ECO:0007669"/>
    <property type="project" value="InterPro"/>
</dbReference>
<dbReference type="EMBL" id="RXGB01005447">
    <property type="protein sequence ID" value="TMW87865.1"/>
    <property type="molecule type" value="Genomic_DNA"/>
</dbReference>
<dbReference type="GO" id="GO:0031110">
    <property type="term" value="P:regulation of microtubule polymerization or depolymerization"/>
    <property type="evidence" value="ECO:0007669"/>
    <property type="project" value="TreeGrafter"/>
</dbReference>
<keyword evidence="2" id="KW-0175">Coiled coil</keyword>
<evidence type="ECO:0000256" key="1">
    <source>
        <dbReference type="ARBA" id="ARBA00006836"/>
    </source>
</evidence>
<evidence type="ECO:0000256" key="4">
    <source>
        <dbReference type="ARBA" id="ARBA00075755"/>
    </source>
</evidence>
<protein>
    <recommendedName>
        <fullName evidence="3">SKA complex subunit 1 homolog</fullName>
    </recommendedName>
    <alternativeName>
        <fullName evidence="4">Spindle and kinetochore-associated protein 1 homolog</fullName>
    </alternativeName>
</protein>
<sequence>MDIKDAGSSLDSLVSSFNTRISEIQQLVVARNMYPASSVSDLSAIDSALKVLELQLHKIKIRMREETEAIPKAKKLIEASLRQQKKLQNLSSVVPSYVPDRVTRTTDDAIKCSNLEPSVFVSLKLEEPAPKEKKSRISLPLFYINSEELNSVPPYMKQRITLEKVNAAINDMATYAEATSQLLTAPRKKLKENLVERAMELRDIAATETVKGKHFFLETDIRGPSLKLDNTGKAILTLLRHLGRISETRIGHHRVILLLRPH</sequence>
<dbReference type="Gene3D" id="1.10.10.1890">
    <property type="entry name" value="Ska1 microtubule binding domain-like"/>
    <property type="match status" value="1"/>
</dbReference>
<reference evidence="5" key="1">
    <citation type="submission" date="2019-05" db="EMBL/GenBank/DDBJ databases">
        <title>The de novo reference genome and transcriptome assemblies of the wild tomato species Solanum chilense.</title>
        <authorList>
            <person name="Stam R."/>
            <person name="Nosenko T."/>
            <person name="Hoerger A.C."/>
            <person name="Stephan W."/>
            <person name="Seidel M.A."/>
            <person name="Kuhn J.M.M."/>
            <person name="Haberer G."/>
            <person name="Tellier A."/>
        </authorList>
    </citation>
    <scope>NUCLEOTIDE SEQUENCE</scope>
    <source>
        <tissue evidence="5">Mature leaves</tissue>
    </source>
</reference>